<keyword evidence="3" id="KW-0963">Cytoplasm</keyword>
<dbReference type="GO" id="GO:0009117">
    <property type="term" value="P:nucleotide metabolic process"/>
    <property type="evidence" value="ECO:0007669"/>
    <property type="project" value="UniProtKB-KW"/>
</dbReference>
<dbReference type="Pfam" id="PF02545">
    <property type="entry name" value="Maf"/>
    <property type="match status" value="1"/>
</dbReference>
<dbReference type="EC" id="3.6.1.9" evidence="3"/>
<protein>
    <recommendedName>
        <fullName evidence="3">dTTP/UTP pyrophosphatase</fullName>
        <shortName evidence="3">dTTPase/UTPase</shortName>
        <ecNumber evidence="3">3.6.1.9</ecNumber>
    </recommendedName>
    <alternativeName>
        <fullName evidence="3">Nucleoside triphosphate pyrophosphatase</fullName>
    </alternativeName>
    <alternativeName>
        <fullName evidence="3">Nucleotide pyrophosphatase</fullName>
        <shortName evidence="3">Nucleotide PPase</shortName>
    </alternativeName>
</protein>
<comment type="subcellular location">
    <subcellularLocation>
        <location evidence="3">Cytoplasm</location>
    </subcellularLocation>
</comment>
<dbReference type="RefSeq" id="WP_184402352.1">
    <property type="nucleotide sequence ID" value="NZ_JACHHJ010000001.1"/>
</dbReference>
<proteinExistence type="inferred from homology"/>
<evidence type="ECO:0000313" key="5">
    <source>
        <dbReference type="Proteomes" id="UP000568839"/>
    </source>
</evidence>
<keyword evidence="3" id="KW-0546">Nucleotide metabolism</keyword>
<evidence type="ECO:0000256" key="2">
    <source>
        <dbReference type="ARBA" id="ARBA00022801"/>
    </source>
</evidence>
<keyword evidence="2 3" id="KW-0378">Hydrolase</keyword>
<dbReference type="Proteomes" id="UP000568839">
    <property type="component" value="Unassembled WGS sequence"/>
</dbReference>
<comment type="catalytic activity">
    <reaction evidence="3">
        <text>UTP + H2O = UMP + diphosphate + H(+)</text>
        <dbReference type="Rhea" id="RHEA:29395"/>
        <dbReference type="ChEBI" id="CHEBI:15377"/>
        <dbReference type="ChEBI" id="CHEBI:15378"/>
        <dbReference type="ChEBI" id="CHEBI:33019"/>
        <dbReference type="ChEBI" id="CHEBI:46398"/>
        <dbReference type="ChEBI" id="CHEBI:57865"/>
        <dbReference type="EC" id="3.6.1.9"/>
    </reaction>
</comment>
<gene>
    <name evidence="4" type="ORF">HNR44_000295</name>
</gene>
<keyword evidence="5" id="KW-1185">Reference proteome</keyword>
<comment type="caution">
    <text evidence="4">The sequence shown here is derived from an EMBL/GenBank/DDBJ whole genome shotgun (WGS) entry which is preliminary data.</text>
</comment>
<name>A0A841PM94_9BACL</name>
<dbReference type="GO" id="GO:0047429">
    <property type="term" value="F:nucleoside triphosphate diphosphatase activity"/>
    <property type="evidence" value="ECO:0007669"/>
    <property type="project" value="UniProtKB-EC"/>
</dbReference>
<comment type="catalytic activity">
    <reaction evidence="3">
        <text>dTTP + H2O = dTMP + diphosphate + H(+)</text>
        <dbReference type="Rhea" id="RHEA:28534"/>
        <dbReference type="ChEBI" id="CHEBI:15377"/>
        <dbReference type="ChEBI" id="CHEBI:15378"/>
        <dbReference type="ChEBI" id="CHEBI:33019"/>
        <dbReference type="ChEBI" id="CHEBI:37568"/>
        <dbReference type="ChEBI" id="CHEBI:63528"/>
        <dbReference type="EC" id="3.6.1.9"/>
    </reaction>
</comment>
<feature type="site" description="Important for substrate specificity" evidence="3">
    <location>
        <position position="154"/>
    </location>
</feature>
<dbReference type="SUPFAM" id="SSF52972">
    <property type="entry name" value="ITPase-like"/>
    <property type="match status" value="1"/>
</dbReference>
<dbReference type="EMBL" id="JACHHJ010000001">
    <property type="protein sequence ID" value="MBB6448346.1"/>
    <property type="molecule type" value="Genomic_DNA"/>
</dbReference>
<dbReference type="NCBIfam" id="TIGR00172">
    <property type="entry name" value="maf"/>
    <property type="match status" value="1"/>
</dbReference>
<organism evidence="4 5">
    <name type="scientific">Geomicrobium halophilum</name>
    <dbReference type="NCBI Taxonomy" id="549000"/>
    <lineage>
        <taxon>Bacteria</taxon>
        <taxon>Bacillati</taxon>
        <taxon>Bacillota</taxon>
        <taxon>Bacilli</taxon>
        <taxon>Bacillales</taxon>
        <taxon>Geomicrobium</taxon>
    </lineage>
</organism>
<feature type="site" description="Important for substrate specificity" evidence="3">
    <location>
        <position position="14"/>
    </location>
</feature>
<dbReference type="InterPro" id="IPR029001">
    <property type="entry name" value="ITPase-like_fam"/>
</dbReference>
<comment type="cofactor">
    <cofactor evidence="1 3">
        <name>a divalent metal cation</name>
        <dbReference type="ChEBI" id="CHEBI:60240"/>
    </cofactor>
</comment>
<accession>A0A841PM94</accession>
<comment type="function">
    <text evidence="3">Nucleoside triphosphate pyrophosphatase that hydrolyzes dTTP and UTP. May have a dual role in cell division arrest and in preventing the incorporation of modified nucleotides into cellular nucleic acids.</text>
</comment>
<evidence type="ECO:0000256" key="3">
    <source>
        <dbReference type="HAMAP-Rule" id="MF_00528"/>
    </source>
</evidence>
<sequence>MSEPALILASASPRRQHLLQKMGYNYSVDISHTNESLQKDVTPRENVIQLAERKAEEVQKRHPHEVILAADTIVSQNKMPLGKPLDKTDALRILTQLSGDSHQVYTGVCIKYVDQLRTFSNKTNVHFHPLSSETIQAYVETSEPLDKAGAYGIQDKGGLFVSRIEGDYFNIVGLPMAMVARALEEFEIYPQWLKKE</sequence>
<dbReference type="Gene3D" id="3.90.950.10">
    <property type="match status" value="1"/>
</dbReference>
<evidence type="ECO:0000256" key="1">
    <source>
        <dbReference type="ARBA" id="ARBA00001968"/>
    </source>
</evidence>
<comment type="similarity">
    <text evidence="3">Belongs to the Maf family. YhdE subfamily.</text>
</comment>
<evidence type="ECO:0000313" key="4">
    <source>
        <dbReference type="EMBL" id="MBB6448346.1"/>
    </source>
</evidence>
<reference evidence="4 5" key="1">
    <citation type="submission" date="2020-08" db="EMBL/GenBank/DDBJ databases">
        <title>Genomic Encyclopedia of Type Strains, Phase IV (KMG-IV): sequencing the most valuable type-strain genomes for metagenomic binning, comparative biology and taxonomic classification.</title>
        <authorList>
            <person name="Goeker M."/>
        </authorList>
    </citation>
    <scope>NUCLEOTIDE SEQUENCE [LARGE SCALE GENOMIC DNA]</scope>
    <source>
        <strain evidence="4 5">DSM 21769</strain>
    </source>
</reference>
<dbReference type="AlphaFoldDB" id="A0A841PM94"/>
<dbReference type="PANTHER" id="PTHR43213:SF5">
    <property type="entry name" value="BIFUNCTIONAL DTTP_UTP PYROPHOSPHATASE_METHYLTRANSFERASE PROTEIN-RELATED"/>
    <property type="match status" value="1"/>
</dbReference>
<comment type="caution">
    <text evidence="3">Lacks conserved residue(s) required for the propagation of feature annotation.</text>
</comment>
<feature type="site" description="Important for substrate specificity" evidence="3">
    <location>
        <position position="72"/>
    </location>
</feature>
<dbReference type="PIRSF" id="PIRSF006305">
    <property type="entry name" value="Maf"/>
    <property type="match status" value="1"/>
</dbReference>
<feature type="active site" description="Proton acceptor" evidence="3">
    <location>
        <position position="71"/>
    </location>
</feature>
<dbReference type="CDD" id="cd00555">
    <property type="entry name" value="Maf"/>
    <property type="match status" value="1"/>
</dbReference>
<dbReference type="GO" id="GO:0005737">
    <property type="term" value="C:cytoplasm"/>
    <property type="evidence" value="ECO:0007669"/>
    <property type="project" value="UniProtKB-SubCell"/>
</dbReference>
<dbReference type="HAMAP" id="MF_00528">
    <property type="entry name" value="Maf"/>
    <property type="match status" value="1"/>
</dbReference>
<dbReference type="InterPro" id="IPR003697">
    <property type="entry name" value="Maf-like"/>
</dbReference>
<dbReference type="PANTHER" id="PTHR43213">
    <property type="entry name" value="BIFUNCTIONAL DTTP/UTP PYROPHOSPHATASE/METHYLTRANSFERASE PROTEIN-RELATED"/>
    <property type="match status" value="1"/>
</dbReference>